<evidence type="ECO:0000259" key="2">
    <source>
        <dbReference type="PROSITE" id="PS50003"/>
    </source>
</evidence>
<name>A0A8T3E8S4_9TELE</name>
<feature type="compositionally biased region" description="Basic and acidic residues" evidence="1">
    <location>
        <begin position="220"/>
        <end position="232"/>
    </location>
</feature>
<dbReference type="InterPro" id="IPR011993">
    <property type="entry name" value="PH-like_dom_sf"/>
</dbReference>
<dbReference type="SMART" id="SM00233">
    <property type="entry name" value="PH"/>
    <property type="match status" value="1"/>
</dbReference>
<dbReference type="InterPro" id="IPR043448">
    <property type="entry name" value="PKHO1/2"/>
</dbReference>
<gene>
    <name evidence="3" type="ORF">AGOR_G00002390</name>
</gene>
<proteinExistence type="predicted"/>
<dbReference type="SUPFAM" id="SSF50729">
    <property type="entry name" value="PH domain-like"/>
    <property type="match status" value="1"/>
</dbReference>
<feature type="compositionally biased region" description="Basic and acidic residues" evidence="1">
    <location>
        <begin position="396"/>
        <end position="409"/>
    </location>
</feature>
<feature type="compositionally biased region" description="Pro residues" evidence="1">
    <location>
        <begin position="349"/>
        <end position="362"/>
    </location>
</feature>
<feature type="compositionally biased region" description="Basic and acidic residues" evidence="1">
    <location>
        <begin position="607"/>
        <end position="628"/>
    </location>
</feature>
<feature type="compositionally biased region" description="Pro residues" evidence="1">
    <location>
        <begin position="288"/>
        <end position="298"/>
    </location>
</feature>
<dbReference type="Pfam" id="PF00169">
    <property type="entry name" value="PH"/>
    <property type="match status" value="1"/>
</dbReference>
<feature type="compositionally biased region" description="Basic and acidic residues" evidence="1">
    <location>
        <begin position="316"/>
        <end position="327"/>
    </location>
</feature>
<accession>A0A8T3E8S4</accession>
<dbReference type="AlphaFoldDB" id="A0A8T3E8S4"/>
<evidence type="ECO:0000313" key="4">
    <source>
        <dbReference type="Proteomes" id="UP000829720"/>
    </source>
</evidence>
<evidence type="ECO:0000313" key="3">
    <source>
        <dbReference type="EMBL" id="KAI1904117.1"/>
    </source>
</evidence>
<dbReference type="Proteomes" id="UP000829720">
    <property type="component" value="Unassembled WGS sequence"/>
</dbReference>
<dbReference type="PANTHER" id="PTHR15871">
    <property type="entry name" value="PH DOMAIN-CONTAINING PROTEIN"/>
    <property type="match status" value="1"/>
</dbReference>
<feature type="compositionally biased region" description="Polar residues" evidence="1">
    <location>
        <begin position="328"/>
        <end position="341"/>
    </location>
</feature>
<feature type="compositionally biased region" description="Basic and acidic residues" evidence="1">
    <location>
        <begin position="299"/>
        <end position="309"/>
    </location>
</feature>
<feature type="compositionally biased region" description="Polar residues" evidence="1">
    <location>
        <begin position="369"/>
        <end position="382"/>
    </location>
</feature>
<dbReference type="PANTHER" id="PTHR15871:SF2">
    <property type="entry name" value="PLECKSTRIN HOMOLOGY DOMAIN-CONTAINING FAMILY O MEMBER 2"/>
    <property type="match status" value="1"/>
</dbReference>
<dbReference type="InterPro" id="IPR001849">
    <property type="entry name" value="PH_domain"/>
</dbReference>
<dbReference type="Gene3D" id="2.30.29.30">
    <property type="entry name" value="Pleckstrin-homology domain (PH domain)/Phosphotyrosine-binding domain (PTB)"/>
    <property type="match status" value="1"/>
</dbReference>
<dbReference type="OrthoDB" id="8860305at2759"/>
<comment type="caution">
    <text evidence="3">The sequence shown here is derived from an EMBL/GenBank/DDBJ whole genome shotgun (WGS) entry which is preliminary data.</text>
</comment>
<feature type="domain" description="PH" evidence="2">
    <location>
        <begin position="12"/>
        <end position="115"/>
    </location>
</feature>
<feature type="region of interest" description="Disordered" evidence="1">
    <location>
        <begin position="177"/>
        <end position="631"/>
    </location>
</feature>
<dbReference type="PROSITE" id="PS50003">
    <property type="entry name" value="PH_DOMAIN"/>
    <property type="match status" value="1"/>
</dbReference>
<protein>
    <recommendedName>
        <fullName evidence="2">PH domain-containing protein</fullName>
    </recommendedName>
</protein>
<dbReference type="GO" id="GO:0071888">
    <property type="term" value="P:macrophage apoptotic process"/>
    <property type="evidence" value="ECO:0007669"/>
    <property type="project" value="TreeGrafter"/>
</dbReference>
<organism evidence="3 4">
    <name type="scientific">Albula goreensis</name>
    <dbReference type="NCBI Taxonomy" id="1534307"/>
    <lineage>
        <taxon>Eukaryota</taxon>
        <taxon>Metazoa</taxon>
        <taxon>Chordata</taxon>
        <taxon>Craniata</taxon>
        <taxon>Vertebrata</taxon>
        <taxon>Euteleostomi</taxon>
        <taxon>Actinopterygii</taxon>
        <taxon>Neopterygii</taxon>
        <taxon>Teleostei</taxon>
        <taxon>Albuliformes</taxon>
        <taxon>Albulidae</taxon>
        <taxon>Albula</taxon>
    </lineage>
</organism>
<sequence length="699" mass="74717">MEDGVKGATPSFSGKAGWVKKSSGKLLGSYKERYVQVEKTEMVVYDNKELQNCLERVDLEKYDKCLEVRSTFKKKNRLVLVRAPKSGSKVHDIKLQVESVEEKEAWIKALGDAINKAKNKIFDEVKVDESCSLDHVTRSRARGNRSRRPPTRIHMKEVASISSDGILRLDLDVVDQTPNGMHEMNSAVDTVEVSDTDSGPKPEASAPKPPMPPSTPSETPSKEEAPSEEEKATPAPPMPPSKESKPNVSEVEEVEEAMPSGTAPDNGGSEPATPETPPDESSASATSPPKPLTPPIPPSKDKKPIHAVEQEPAETPDAKDNEEEHACKSQSDTQLSTTSEQVLRVDGSSPPPSDTPVTPPEDTPTSSELSQTESDQPTSEQKSTPKQEVDPEPEVPPEKEEAAKQDVAPKQDAPSEEEMAPKQDAPSEEEMAPKPEGAASSAPTAPEPLVCHSGLAPAQHDAAPALTPPTKPTEHAPESSHGPPSKPVQKGPGPPAPPKKKRLKPVVAGSDQSFDLKDRLMDNVSPSDMVNPPDEVVSGRGDPDQPAEPPNEGMAGPSQEAGSSQSTEQEEVKSVDSGQHSQDGDDSCGSLEEDAPNGDTPATGVTPREDQLSEPHPDVDDLRSRVAHELQTTQELLGEACRGEAQGFCGEGGASSGTSPAELLMKATEKLQLAELCLREASTLKLGDTPEEKDKRTSW</sequence>
<dbReference type="EMBL" id="JAERUA010000001">
    <property type="protein sequence ID" value="KAI1904117.1"/>
    <property type="molecule type" value="Genomic_DNA"/>
</dbReference>
<evidence type="ECO:0000256" key="1">
    <source>
        <dbReference type="SAM" id="MobiDB-lite"/>
    </source>
</evidence>
<reference evidence="3" key="1">
    <citation type="submission" date="2021-01" db="EMBL/GenBank/DDBJ databases">
        <authorList>
            <person name="Zahm M."/>
            <person name="Roques C."/>
            <person name="Cabau C."/>
            <person name="Klopp C."/>
            <person name="Donnadieu C."/>
            <person name="Jouanno E."/>
            <person name="Lampietro C."/>
            <person name="Louis A."/>
            <person name="Herpin A."/>
            <person name="Echchiki A."/>
            <person name="Berthelot C."/>
            <person name="Parey E."/>
            <person name="Roest-Crollius H."/>
            <person name="Braasch I."/>
            <person name="Postlethwait J."/>
            <person name="Bobe J."/>
            <person name="Montfort J."/>
            <person name="Bouchez O."/>
            <person name="Begum T."/>
            <person name="Mejri S."/>
            <person name="Adams A."/>
            <person name="Chen W.-J."/>
            <person name="Guiguen Y."/>
        </authorList>
    </citation>
    <scope>NUCLEOTIDE SEQUENCE</scope>
    <source>
        <tissue evidence="3">Blood</tissue>
    </source>
</reference>
<keyword evidence="4" id="KW-1185">Reference proteome</keyword>